<accession>E9J453</accession>
<sequence length="71" mass="8476">MLLYYISEEFAKIETRFNEYIKKININEVNEQELKEVKDETNYQVFFFSQKIGNLLSLSHNRGLLDIKNGN</sequence>
<protein>
    <submittedName>
        <fullName evidence="1">Uncharacterized protein</fullName>
    </submittedName>
</protein>
<proteinExistence type="predicted"/>
<dbReference type="HOGENOM" id="CLU_2743231_0_0_1"/>
<dbReference type="EMBL" id="GL768072">
    <property type="protein sequence ID" value="EFZ12405.1"/>
    <property type="molecule type" value="Genomic_DNA"/>
</dbReference>
<reference evidence="1" key="1">
    <citation type="journal article" date="2011" name="Proc. Natl. Acad. Sci. U.S.A.">
        <title>The genome of the fire ant Solenopsis invicta.</title>
        <authorList>
            <person name="Wurm Y."/>
            <person name="Wang J."/>
            <person name="Riba-Grognuz O."/>
            <person name="Corona M."/>
            <person name="Nygaard S."/>
            <person name="Hunt B.G."/>
            <person name="Ingram K.K."/>
            <person name="Falquet L."/>
            <person name="Nipitwattanaphon M."/>
            <person name="Gotzek D."/>
            <person name="Dijkstra M.B."/>
            <person name="Oettler J."/>
            <person name="Comtesse F."/>
            <person name="Shih C.J."/>
            <person name="Wu W.J."/>
            <person name="Yang C.C."/>
            <person name="Thomas J."/>
            <person name="Beaudoing E."/>
            <person name="Pradervand S."/>
            <person name="Flegel V."/>
            <person name="Cook E.D."/>
            <person name="Fabbretti R."/>
            <person name="Stockinger H."/>
            <person name="Long L."/>
            <person name="Farmerie W.G."/>
            <person name="Oakey J."/>
            <person name="Boomsma J.J."/>
            <person name="Pamilo P."/>
            <person name="Yi S.V."/>
            <person name="Heinze J."/>
            <person name="Goodisman M.A."/>
            <person name="Farinelli L."/>
            <person name="Harshman K."/>
            <person name="Hulo N."/>
            <person name="Cerutti L."/>
            <person name="Xenarios I."/>
            <person name="Shoemaker D."/>
            <person name="Keller L."/>
        </authorList>
    </citation>
    <scope>NUCLEOTIDE SEQUENCE [LARGE SCALE GENOMIC DNA]</scope>
</reference>
<name>E9J453_SOLIN</name>
<organism>
    <name type="scientific">Solenopsis invicta</name>
    <name type="common">Red imported fire ant</name>
    <name type="synonym">Solenopsis wagneri</name>
    <dbReference type="NCBI Taxonomy" id="13686"/>
    <lineage>
        <taxon>Eukaryota</taxon>
        <taxon>Metazoa</taxon>
        <taxon>Ecdysozoa</taxon>
        <taxon>Arthropoda</taxon>
        <taxon>Hexapoda</taxon>
        <taxon>Insecta</taxon>
        <taxon>Pterygota</taxon>
        <taxon>Neoptera</taxon>
        <taxon>Endopterygota</taxon>
        <taxon>Hymenoptera</taxon>
        <taxon>Apocrita</taxon>
        <taxon>Aculeata</taxon>
        <taxon>Formicoidea</taxon>
        <taxon>Formicidae</taxon>
        <taxon>Myrmicinae</taxon>
        <taxon>Solenopsis</taxon>
    </lineage>
</organism>
<dbReference type="AlphaFoldDB" id="E9J453"/>
<evidence type="ECO:0000313" key="1">
    <source>
        <dbReference type="EMBL" id="EFZ12405.1"/>
    </source>
</evidence>
<feature type="non-terminal residue" evidence="1">
    <location>
        <position position="71"/>
    </location>
</feature>
<gene>
    <name evidence="1" type="ORF">SINV_15137</name>
</gene>